<protein>
    <submittedName>
        <fullName evidence="1">O-fucosyltransferase family protein</fullName>
    </submittedName>
</protein>
<gene>
    <name evidence="1" type="ORF">OWV82_016845</name>
</gene>
<dbReference type="Proteomes" id="UP001164539">
    <property type="component" value="Chromosome 9"/>
</dbReference>
<dbReference type="EMBL" id="CM051402">
    <property type="protein sequence ID" value="KAJ4710690.1"/>
    <property type="molecule type" value="Genomic_DNA"/>
</dbReference>
<sequence>MENTKFSCVESELIDRELNKKSCNKMKYAIGGIKAEKLKNAIIGAIKSPRLATHKLWALAVTAITLLLWVYGVQLTTFQEETAGSAVMKYEPKSPFPPERVYNNNGYLMVYSNGGLNQMRAGICDMVVIARYLNVTFVVPELDNTSFWQDRSEFQDVFDTEYFIKSLRDRVRILKELPSEEKGKWKRGLAYYMPPRSWSNMSYYNNTILPYIRKYKVVHFVKTDTRLANNDLPEEVQKLRCRVMYKALRFSAPIEMMGEKIVRVLREKGPFLVLHLRYEMDMLAFSGCTEGCNDQEVKELTEMRYAYPWWKEKEIDSNKKRQAGLCPLTPEETALALRALEISPNIQIYIAAGDIYGGERRIAGLRAFYPNLVKKETLVPASDLEPFQNHSNQMAALDYLVSLASDIFVPTYGGNMAKVVEGHRRYLGYKVTINLDRLSIVNLIDQYRNGTLSWNEFSQAMKATHAEKMGSPTERLKIPGKPKVEDYFYSNPEECLPPLVPSSKTDPKSFYNIQSKG</sequence>
<evidence type="ECO:0000313" key="2">
    <source>
        <dbReference type="Proteomes" id="UP001164539"/>
    </source>
</evidence>
<proteinExistence type="predicted"/>
<comment type="caution">
    <text evidence="1">The sequence shown here is derived from an EMBL/GenBank/DDBJ whole genome shotgun (WGS) entry which is preliminary data.</text>
</comment>
<reference evidence="1 2" key="1">
    <citation type="journal article" date="2023" name="Science">
        <title>Complex scaffold remodeling in plant triterpene biosynthesis.</title>
        <authorList>
            <person name="De La Pena R."/>
            <person name="Hodgson H."/>
            <person name="Liu J.C."/>
            <person name="Stephenson M.J."/>
            <person name="Martin A.C."/>
            <person name="Owen C."/>
            <person name="Harkess A."/>
            <person name="Leebens-Mack J."/>
            <person name="Jimenez L.E."/>
            <person name="Osbourn A."/>
            <person name="Sattely E.S."/>
        </authorList>
    </citation>
    <scope>NUCLEOTIDE SEQUENCE [LARGE SCALE GENOMIC DNA]</scope>
    <source>
        <strain evidence="2">cv. JPN11</strain>
        <tissue evidence="1">Leaf</tissue>
    </source>
</reference>
<name>A0ACC1XHL8_MELAZ</name>
<keyword evidence="2" id="KW-1185">Reference proteome</keyword>
<organism evidence="1 2">
    <name type="scientific">Melia azedarach</name>
    <name type="common">Chinaberry tree</name>
    <dbReference type="NCBI Taxonomy" id="155640"/>
    <lineage>
        <taxon>Eukaryota</taxon>
        <taxon>Viridiplantae</taxon>
        <taxon>Streptophyta</taxon>
        <taxon>Embryophyta</taxon>
        <taxon>Tracheophyta</taxon>
        <taxon>Spermatophyta</taxon>
        <taxon>Magnoliopsida</taxon>
        <taxon>eudicotyledons</taxon>
        <taxon>Gunneridae</taxon>
        <taxon>Pentapetalae</taxon>
        <taxon>rosids</taxon>
        <taxon>malvids</taxon>
        <taxon>Sapindales</taxon>
        <taxon>Meliaceae</taxon>
        <taxon>Melia</taxon>
    </lineage>
</organism>
<evidence type="ECO:0000313" key="1">
    <source>
        <dbReference type="EMBL" id="KAJ4710690.1"/>
    </source>
</evidence>
<accession>A0ACC1XHL8</accession>